<dbReference type="AlphaFoldDB" id="A0A9P4HTP7"/>
<evidence type="ECO:0000313" key="3">
    <source>
        <dbReference type="EMBL" id="KAF2086261.1"/>
    </source>
</evidence>
<dbReference type="InterPro" id="IPR045518">
    <property type="entry name" value="2EXR"/>
</dbReference>
<dbReference type="Proteomes" id="UP000799776">
    <property type="component" value="Unassembled WGS sequence"/>
</dbReference>
<reference evidence="3" key="1">
    <citation type="journal article" date="2020" name="Stud. Mycol.">
        <title>101 Dothideomycetes genomes: a test case for predicting lifestyles and emergence of pathogens.</title>
        <authorList>
            <person name="Haridas S."/>
            <person name="Albert R."/>
            <person name="Binder M."/>
            <person name="Bloem J."/>
            <person name="Labutti K."/>
            <person name="Salamov A."/>
            <person name="Andreopoulos B."/>
            <person name="Baker S."/>
            <person name="Barry K."/>
            <person name="Bills G."/>
            <person name="Bluhm B."/>
            <person name="Cannon C."/>
            <person name="Castanera R."/>
            <person name="Culley D."/>
            <person name="Daum C."/>
            <person name="Ezra D."/>
            <person name="Gonzalez J."/>
            <person name="Henrissat B."/>
            <person name="Kuo A."/>
            <person name="Liang C."/>
            <person name="Lipzen A."/>
            <person name="Lutzoni F."/>
            <person name="Magnuson J."/>
            <person name="Mondo S."/>
            <person name="Nolan M."/>
            <person name="Ohm R."/>
            <person name="Pangilinan J."/>
            <person name="Park H.-J."/>
            <person name="Ramirez L."/>
            <person name="Alfaro M."/>
            <person name="Sun H."/>
            <person name="Tritt A."/>
            <person name="Yoshinaga Y."/>
            <person name="Zwiers L.-H."/>
            <person name="Turgeon B."/>
            <person name="Goodwin S."/>
            <person name="Spatafora J."/>
            <person name="Crous P."/>
            <person name="Grigoriev I."/>
        </authorList>
    </citation>
    <scope>NUCLEOTIDE SEQUENCE</scope>
    <source>
        <strain evidence="3">CBS 121410</strain>
    </source>
</reference>
<dbReference type="Pfam" id="PF20150">
    <property type="entry name" value="2EXR"/>
    <property type="match status" value="1"/>
</dbReference>
<dbReference type="InterPro" id="IPR038883">
    <property type="entry name" value="AN11006-like"/>
</dbReference>
<dbReference type="PANTHER" id="PTHR42085">
    <property type="entry name" value="F-BOX DOMAIN-CONTAINING PROTEIN"/>
    <property type="match status" value="1"/>
</dbReference>
<evidence type="ECO:0000256" key="1">
    <source>
        <dbReference type="SAM" id="MobiDB-lite"/>
    </source>
</evidence>
<evidence type="ECO:0000259" key="2">
    <source>
        <dbReference type="Pfam" id="PF20150"/>
    </source>
</evidence>
<accession>A0A9P4HTP7</accession>
<protein>
    <recommendedName>
        <fullName evidence="2">2EXR domain-containing protein</fullName>
    </recommendedName>
</protein>
<feature type="region of interest" description="Disordered" evidence="1">
    <location>
        <begin position="1"/>
        <end position="21"/>
    </location>
</feature>
<keyword evidence="4" id="KW-1185">Reference proteome</keyword>
<dbReference type="EMBL" id="ML978725">
    <property type="protein sequence ID" value="KAF2086261.1"/>
    <property type="molecule type" value="Genomic_DNA"/>
</dbReference>
<proteinExistence type="predicted"/>
<feature type="compositionally biased region" description="Acidic residues" evidence="1">
    <location>
        <begin position="33"/>
        <end position="42"/>
    </location>
</feature>
<feature type="region of interest" description="Disordered" evidence="1">
    <location>
        <begin position="33"/>
        <end position="73"/>
    </location>
</feature>
<name>A0A9P4HTP7_9PEZI</name>
<dbReference type="OrthoDB" id="5397846at2759"/>
<evidence type="ECO:0000313" key="4">
    <source>
        <dbReference type="Proteomes" id="UP000799776"/>
    </source>
</evidence>
<feature type="domain" description="2EXR" evidence="2">
    <location>
        <begin position="75"/>
        <end position="139"/>
    </location>
</feature>
<organism evidence="3 4">
    <name type="scientific">Saccharata proteae CBS 121410</name>
    <dbReference type="NCBI Taxonomy" id="1314787"/>
    <lineage>
        <taxon>Eukaryota</taxon>
        <taxon>Fungi</taxon>
        <taxon>Dikarya</taxon>
        <taxon>Ascomycota</taxon>
        <taxon>Pezizomycotina</taxon>
        <taxon>Dothideomycetes</taxon>
        <taxon>Dothideomycetes incertae sedis</taxon>
        <taxon>Botryosphaeriales</taxon>
        <taxon>Saccharataceae</taxon>
        <taxon>Saccharata</taxon>
    </lineage>
</organism>
<comment type="caution">
    <text evidence="3">The sequence shown here is derived from an EMBL/GenBank/DDBJ whole genome shotgun (WGS) entry which is preliminary data.</text>
</comment>
<sequence length="274" mass="31576">MTEPAAPQSYTLRSSKRKRAPVSYLEIDSQEVDSYADGDLHDEDYQSSVVKSSKRNNNNKKRKTTTSRSSKKPFPFLRLPAEIRNQIYEYCLSDPNGLHLRSTIRIGHRRTVRRHPAGPKLSPALLAVNKQMHAEARSFLYPDVISLENSTALHHFVANLSRHCTNVARIEIDCSISMCGVGPKQVAHRIYRDTYRWLEAVGRETGTWDEGVRRIKVLSDEWYGRSGRMLTQEVREACARTFEEELRMLVKDKGKGLWWGRRKRGKGPSFEERT</sequence>
<feature type="compositionally biased region" description="Basic residues" evidence="1">
    <location>
        <begin position="52"/>
        <end position="71"/>
    </location>
</feature>
<dbReference type="PANTHER" id="PTHR42085:SF2">
    <property type="entry name" value="F-BOX DOMAIN-CONTAINING PROTEIN"/>
    <property type="match status" value="1"/>
</dbReference>
<gene>
    <name evidence="3" type="ORF">K490DRAFT_57899</name>
</gene>